<gene>
    <name evidence="3" type="ORF">N7468_007082</name>
</gene>
<reference evidence="3" key="1">
    <citation type="submission" date="2022-11" db="EMBL/GenBank/DDBJ databases">
        <authorList>
            <person name="Petersen C."/>
        </authorList>
    </citation>
    <scope>NUCLEOTIDE SEQUENCE</scope>
    <source>
        <strain evidence="3">IBT 19713</strain>
    </source>
</reference>
<organism evidence="3 4">
    <name type="scientific">Penicillium chermesinum</name>
    <dbReference type="NCBI Taxonomy" id="63820"/>
    <lineage>
        <taxon>Eukaryota</taxon>
        <taxon>Fungi</taxon>
        <taxon>Dikarya</taxon>
        <taxon>Ascomycota</taxon>
        <taxon>Pezizomycotina</taxon>
        <taxon>Eurotiomycetes</taxon>
        <taxon>Eurotiomycetidae</taxon>
        <taxon>Eurotiales</taxon>
        <taxon>Aspergillaceae</taxon>
        <taxon>Penicillium</taxon>
    </lineage>
</organism>
<dbReference type="AlphaFoldDB" id="A0A9W9TK71"/>
<sequence>MLRGAASVVHSAMPVSEDSQPRQDFHSSYHYRQFFLAFIPVAVLVGYLSLGLVTGYGTRKIMILIDLQST</sequence>
<evidence type="ECO:0000313" key="3">
    <source>
        <dbReference type="EMBL" id="KAJ5225857.1"/>
    </source>
</evidence>
<dbReference type="RefSeq" id="XP_058329268.1">
    <property type="nucleotide sequence ID" value="XM_058476378.1"/>
</dbReference>
<name>A0A9W9TK71_9EURO</name>
<keyword evidence="2" id="KW-1133">Transmembrane helix</keyword>
<accession>A0A9W9TK71</accession>
<proteinExistence type="predicted"/>
<comment type="caution">
    <text evidence="3">The sequence shown here is derived from an EMBL/GenBank/DDBJ whole genome shotgun (WGS) entry which is preliminary data.</text>
</comment>
<feature type="region of interest" description="Disordered" evidence="1">
    <location>
        <begin position="1"/>
        <end position="21"/>
    </location>
</feature>
<evidence type="ECO:0000313" key="4">
    <source>
        <dbReference type="Proteomes" id="UP001150941"/>
    </source>
</evidence>
<keyword evidence="4" id="KW-1185">Reference proteome</keyword>
<reference evidence="3" key="2">
    <citation type="journal article" date="2023" name="IMA Fungus">
        <title>Comparative genomic study of the Penicillium genus elucidates a diverse pangenome and 15 lateral gene transfer events.</title>
        <authorList>
            <person name="Petersen C."/>
            <person name="Sorensen T."/>
            <person name="Nielsen M.R."/>
            <person name="Sondergaard T.E."/>
            <person name="Sorensen J.L."/>
            <person name="Fitzpatrick D.A."/>
            <person name="Frisvad J.C."/>
            <person name="Nielsen K.L."/>
        </authorList>
    </citation>
    <scope>NUCLEOTIDE SEQUENCE</scope>
    <source>
        <strain evidence="3">IBT 19713</strain>
    </source>
</reference>
<dbReference type="EMBL" id="JAPQKS010000005">
    <property type="protein sequence ID" value="KAJ5225857.1"/>
    <property type="molecule type" value="Genomic_DNA"/>
</dbReference>
<evidence type="ECO:0000256" key="2">
    <source>
        <dbReference type="SAM" id="Phobius"/>
    </source>
</evidence>
<feature type="transmembrane region" description="Helical" evidence="2">
    <location>
        <begin position="34"/>
        <end position="53"/>
    </location>
</feature>
<keyword evidence="2" id="KW-0472">Membrane</keyword>
<protein>
    <submittedName>
        <fullName evidence="3">Uncharacterized protein</fullName>
    </submittedName>
</protein>
<keyword evidence="2" id="KW-0812">Transmembrane</keyword>
<evidence type="ECO:0000256" key="1">
    <source>
        <dbReference type="SAM" id="MobiDB-lite"/>
    </source>
</evidence>
<dbReference type="GeneID" id="83203681"/>
<dbReference type="Proteomes" id="UP001150941">
    <property type="component" value="Unassembled WGS sequence"/>
</dbReference>